<organism evidence="1">
    <name type="scientific">Palpitomonas bilix</name>
    <dbReference type="NCBI Taxonomy" id="652834"/>
    <lineage>
        <taxon>Eukaryota</taxon>
        <taxon>Eukaryota incertae sedis</taxon>
    </lineage>
</organism>
<dbReference type="EMBL" id="HBIB01026387">
    <property type="protein sequence ID" value="CAE0254806.1"/>
    <property type="molecule type" value="Transcribed_RNA"/>
</dbReference>
<name>A0A7S3DDX7_9EUKA</name>
<accession>A0A7S3DDX7</accession>
<evidence type="ECO:0000313" key="1">
    <source>
        <dbReference type="EMBL" id="CAE0254806.1"/>
    </source>
</evidence>
<protein>
    <submittedName>
        <fullName evidence="1">Uncharacterized protein</fullName>
    </submittedName>
</protein>
<gene>
    <name evidence="1" type="ORF">PBIL07802_LOCUS17054</name>
</gene>
<sequence>MGMYSCLSAVTAILHCHDSLFSTTLLTYSNCVSSKLIEQCKNRSSPNVIANGSPVSIQVGGGPHLASAPCLHSIGTTSPTLNGCKPIPDTVDIVHTSSDASSATSIATALIFPSFFPPFFHTCTLQKYAFSLSHPSTSPHTSHLPASLPLRAGERSAESCVPPLSSPTSYLLPPTSLPSFFLPHPVQLCAAAAVCMQVPRLTSVQACTAMVEAGGRAGGSCAAVCVRECEMRRGKWKGQGWG</sequence>
<dbReference type="AlphaFoldDB" id="A0A7S3DDX7"/>
<reference evidence="1" key="1">
    <citation type="submission" date="2021-01" db="EMBL/GenBank/DDBJ databases">
        <authorList>
            <person name="Corre E."/>
            <person name="Pelletier E."/>
            <person name="Niang G."/>
            <person name="Scheremetjew M."/>
            <person name="Finn R."/>
            <person name="Kale V."/>
            <person name="Holt S."/>
            <person name="Cochrane G."/>
            <person name="Meng A."/>
            <person name="Brown T."/>
            <person name="Cohen L."/>
        </authorList>
    </citation>
    <scope>NUCLEOTIDE SEQUENCE</scope>
    <source>
        <strain evidence="1">NIES-2562</strain>
    </source>
</reference>
<proteinExistence type="predicted"/>